<dbReference type="EMBL" id="LSRE01000050">
    <property type="protein sequence ID" value="KXO89154.1"/>
    <property type="molecule type" value="Genomic_DNA"/>
</dbReference>
<evidence type="ECO:0000256" key="1">
    <source>
        <dbReference type="SAM" id="Phobius"/>
    </source>
</evidence>
<feature type="transmembrane region" description="Helical" evidence="1">
    <location>
        <begin position="92"/>
        <end position="109"/>
    </location>
</feature>
<organism evidence="4 5">
    <name type="scientific">Tsukamurella pseudospumae</name>
    <dbReference type="NCBI Taxonomy" id="239498"/>
    <lineage>
        <taxon>Bacteria</taxon>
        <taxon>Bacillati</taxon>
        <taxon>Actinomycetota</taxon>
        <taxon>Actinomycetes</taxon>
        <taxon>Mycobacteriales</taxon>
        <taxon>Tsukamurellaceae</taxon>
        <taxon>Tsukamurella</taxon>
    </lineage>
</organism>
<feature type="transmembrane region" description="Helical" evidence="1">
    <location>
        <begin position="62"/>
        <end position="80"/>
    </location>
</feature>
<dbReference type="InterPro" id="IPR029787">
    <property type="entry name" value="Nucleotide_cyclase"/>
</dbReference>
<keyword evidence="6" id="KW-1185">Reference proteome</keyword>
<dbReference type="STRING" id="239498.AXK60_18255"/>
<feature type="transmembrane region" description="Helical" evidence="1">
    <location>
        <begin position="139"/>
        <end position="158"/>
    </location>
</feature>
<dbReference type="PANTHER" id="PTHR45138:SF9">
    <property type="entry name" value="DIGUANYLATE CYCLASE DGCM-RELATED"/>
    <property type="match status" value="1"/>
</dbReference>
<dbReference type="NCBIfam" id="TIGR00254">
    <property type="entry name" value="GGDEF"/>
    <property type="match status" value="1"/>
</dbReference>
<keyword evidence="1" id="KW-0472">Membrane</keyword>
<feature type="transmembrane region" description="Helical" evidence="1">
    <location>
        <begin position="164"/>
        <end position="185"/>
    </location>
</feature>
<dbReference type="Pfam" id="PF00990">
    <property type="entry name" value="GGDEF"/>
    <property type="match status" value="1"/>
</dbReference>
<reference evidence="3 6" key="3">
    <citation type="submission" date="2016-02" db="EMBL/GenBank/DDBJ databases">
        <authorList>
            <person name="Teng J.L."/>
            <person name="Tang Y."/>
            <person name="Huang Y."/>
            <person name="Guo F."/>
            <person name="Wei W."/>
            <person name="Chen J.H."/>
            <person name="Wong S.Y."/>
            <person name="Lau S.K."/>
            <person name="Woo P.C."/>
        </authorList>
    </citation>
    <scope>NUCLEOTIDE SEQUENCE [LARGE SCALE GENOMIC DNA]</scope>
    <source>
        <strain evidence="3 6">JCM 13375</strain>
    </source>
</reference>
<proteinExistence type="predicted"/>
<dbReference type="SMART" id="SM00267">
    <property type="entry name" value="GGDEF"/>
    <property type="match status" value="1"/>
</dbReference>
<comment type="caution">
    <text evidence="4">The sequence shown here is derived from an EMBL/GenBank/DDBJ whole genome shotgun (WGS) entry which is preliminary data.</text>
</comment>
<evidence type="ECO:0000313" key="3">
    <source>
        <dbReference type="EMBL" id="KXO89154.1"/>
    </source>
</evidence>
<dbReference type="Gene3D" id="3.30.70.270">
    <property type="match status" value="1"/>
</dbReference>
<feature type="domain" description="GGDEF" evidence="2">
    <location>
        <begin position="226"/>
        <end position="342"/>
    </location>
</feature>
<dbReference type="Proteomes" id="UP000070409">
    <property type="component" value="Unassembled WGS sequence"/>
</dbReference>
<dbReference type="InterPro" id="IPR050469">
    <property type="entry name" value="Diguanylate_Cyclase"/>
</dbReference>
<evidence type="ECO:0000259" key="2">
    <source>
        <dbReference type="PROSITE" id="PS50887"/>
    </source>
</evidence>
<reference evidence="5" key="1">
    <citation type="submission" date="2016-02" db="EMBL/GenBank/DDBJ databases">
        <authorList>
            <person name="Wen L."/>
            <person name="He K."/>
            <person name="Yang H."/>
        </authorList>
    </citation>
    <scope>NUCLEOTIDE SEQUENCE [LARGE SCALE GENOMIC DNA]</scope>
    <source>
        <strain evidence="5">JCM 15929</strain>
    </source>
</reference>
<dbReference type="EMBL" id="LSRF01000058">
    <property type="protein sequence ID" value="KXP03736.1"/>
    <property type="molecule type" value="Genomic_DNA"/>
</dbReference>
<evidence type="ECO:0000313" key="6">
    <source>
        <dbReference type="Proteomes" id="UP000070409"/>
    </source>
</evidence>
<dbReference type="Proteomes" id="UP000070258">
    <property type="component" value="Unassembled WGS sequence"/>
</dbReference>
<keyword evidence="1" id="KW-0812">Transmembrane</keyword>
<gene>
    <name evidence="4" type="ORF">AXK60_18255</name>
    <name evidence="3" type="ORF">AXK61_11105</name>
</gene>
<dbReference type="PROSITE" id="PS50887">
    <property type="entry name" value="GGDEF"/>
    <property type="match status" value="1"/>
</dbReference>
<dbReference type="InterPro" id="IPR043128">
    <property type="entry name" value="Rev_trsase/Diguanyl_cyclase"/>
</dbReference>
<dbReference type="PANTHER" id="PTHR45138">
    <property type="entry name" value="REGULATORY COMPONENTS OF SENSORY TRANSDUCTION SYSTEM"/>
    <property type="match status" value="1"/>
</dbReference>
<feature type="transmembrane region" description="Helical" evidence="1">
    <location>
        <begin position="35"/>
        <end position="56"/>
    </location>
</feature>
<evidence type="ECO:0000313" key="4">
    <source>
        <dbReference type="EMBL" id="KXP03736.1"/>
    </source>
</evidence>
<reference evidence="4" key="2">
    <citation type="submission" date="2016-02" db="EMBL/GenBank/DDBJ databases">
        <authorList>
            <person name="Teng J.L."/>
            <person name="Yang Y."/>
            <person name="Huang Y."/>
            <person name="Guo F."/>
            <person name="Wei W."/>
            <person name="Chen J.H."/>
            <person name="Wong S.Y."/>
            <person name="Lau S.K."/>
            <person name="Woo P.C."/>
        </authorList>
    </citation>
    <scope>NUCLEOTIDE SEQUENCE</scope>
    <source>
        <strain evidence="4">JCM 15929</strain>
    </source>
</reference>
<sequence>MATMSSAGIRAVFDSGASVHADKYDVLRRVGLHRVAVNLAALCVAGIAVTAILLALSGRSTIPALCVALAVPAVGWAWFLHRTPRMRYAQSLGFLAYCDVVIIVGLFVVTDSEVGFLKLTWLVAVSGYAYGFHGRVAMALQSAIGVVGLGVVIAMALIHHDSSIPLLAAGSVTVVVINAATALVIDGGIRRFGLTAERAEHLARLDDLTGLLNRRGLGHACRGWSGAMTVAVLDLDGFKRLNDTHGHPAGDEVLRHVARGLRAAAGPSALVARLGGDEFAVVAGRLPDLEAGIRGTFDGVPVRASLGLAHGIADGAAGLDALLASADAAMYRAKRAADRRTA</sequence>
<dbReference type="AlphaFoldDB" id="A0A137ZZW6"/>
<protein>
    <recommendedName>
        <fullName evidence="2">GGDEF domain-containing protein</fullName>
    </recommendedName>
</protein>
<dbReference type="InterPro" id="IPR000160">
    <property type="entry name" value="GGDEF_dom"/>
</dbReference>
<keyword evidence="1" id="KW-1133">Transmembrane helix</keyword>
<accession>A0A137ZZW6</accession>
<dbReference type="SUPFAM" id="SSF55073">
    <property type="entry name" value="Nucleotide cyclase"/>
    <property type="match status" value="1"/>
</dbReference>
<dbReference type="GO" id="GO:0052621">
    <property type="term" value="F:diguanylate cyclase activity"/>
    <property type="evidence" value="ECO:0007669"/>
    <property type="project" value="TreeGrafter"/>
</dbReference>
<dbReference type="CDD" id="cd01949">
    <property type="entry name" value="GGDEF"/>
    <property type="match status" value="1"/>
</dbReference>
<name>A0A137ZZW6_9ACTN</name>
<evidence type="ECO:0000313" key="5">
    <source>
        <dbReference type="Proteomes" id="UP000070258"/>
    </source>
</evidence>